<evidence type="ECO:0000313" key="4">
    <source>
        <dbReference type="Proteomes" id="UP000001307"/>
    </source>
</evidence>
<sequence length="151" mass="16482">MKFFASLFIAALAETDAQTRIAVIQEQITSLTSSMPQEGGGSQFTQKFSNRLNKLISEMTAPAANLYGTDCSVGSGGGSGDGAAEEGDDLTAFNTGDSAEDKCQLNKQINRALNSFVRNYVCDGRGNHTQRMIRRLRKVKNWYNVRNDCSL</sequence>
<reference evidence="2" key="1">
    <citation type="journal article" date="2010" name="Science">
        <title>Plasticity of animal genome architecture unmasked by rapid evolution of a pelagic tunicate.</title>
        <authorList>
            <person name="Denoeud F."/>
            <person name="Henriet S."/>
            <person name="Mungpakdee S."/>
            <person name="Aury J.M."/>
            <person name="Da Silva C."/>
            <person name="Brinkmann H."/>
            <person name="Mikhaleva J."/>
            <person name="Olsen L.C."/>
            <person name="Jubin C."/>
            <person name="Canestro C."/>
            <person name="Bouquet J.M."/>
            <person name="Danks G."/>
            <person name="Poulain J."/>
            <person name="Campsteijn C."/>
            <person name="Adamski M."/>
            <person name="Cross I."/>
            <person name="Yadetie F."/>
            <person name="Muffato M."/>
            <person name="Louis A."/>
            <person name="Butcher S."/>
            <person name="Tsagkogeorga G."/>
            <person name="Konrad A."/>
            <person name="Singh S."/>
            <person name="Jensen M.F."/>
            <person name="Cong E.H."/>
            <person name="Eikeseth-Otteraa H."/>
            <person name="Noel B."/>
            <person name="Anthouard V."/>
            <person name="Porcel B.M."/>
            <person name="Kachouri-Lafond R."/>
            <person name="Nishino A."/>
            <person name="Ugolini M."/>
            <person name="Chourrout P."/>
            <person name="Nishida H."/>
            <person name="Aasland R."/>
            <person name="Huzurbazar S."/>
            <person name="Westhof E."/>
            <person name="Delsuc F."/>
            <person name="Lehrach H."/>
            <person name="Reinhardt R."/>
            <person name="Weissenbach J."/>
            <person name="Roy S.W."/>
            <person name="Artiguenave F."/>
            <person name="Postlethwait J.H."/>
            <person name="Manak J.R."/>
            <person name="Thompson E.M."/>
            <person name="Jaillon O."/>
            <person name="Du Pasquier L."/>
            <person name="Boudinot P."/>
            <person name="Liberles D.A."/>
            <person name="Volff J.N."/>
            <person name="Philippe H."/>
            <person name="Lenhard B."/>
            <person name="Roest Crollius H."/>
            <person name="Wincker P."/>
            <person name="Chourrout D."/>
        </authorList>
    </citation>
    <scope>NUCLEOTIDE SEQUENCE [LARGE SCALE GENOMIC DNA]</scope>
</reference>
<name>E4XEE1_OIKDI</name>
<organism evidence="2">
    <name type="scientific">Oikopleura dioica</name>
    <name type="common">Tunicate</name>
    <dbReference type="NCBI Taxonomy" id="34765"/>
    <lineage>
        <taxon>Eukaryota</taxon>
        <taxon>Metazoa</taxon>
        <taxon>Chordata</taxon>
        <taxon>Tunicata</taxon>
        <taxon>Appendicularia</taxon>
        <taxon>Copelata</taxon>
        <taxon>Oikopleuridae</taxon>
        <taxon>Oikopleura</taxon>
    </lineage>
</organism>
<accession>E4XEE1</accession>
<dbReference type="OrthoDB" id="10140250at2759"/>
<feature type="signal peptide" evidence="1">
    <location>
        <begin position="1"/>
        <end position="17"/>
    </location>
</feature>
<gene>
    <name evidence="2" type="ORF">GSOID_T00008547001</name>
    <name evidence="3" type="ORF">GSOID_T00018470001</name>
</gene>
<evidence type="ECO:0000313" key="3">
    <source>
        <dbReference type="EMBL" id="CBY30594.1"/>
    </source>
</evidence>
<dbReference type="EMBL" id="FN654278">
    <property type="protein sequence ID" value="CBY30594.1"/>
    <property type="molecule type" value="Genomic_DNA"/>
</dbReference>
<dbReference type="Proteomes" id="UP000011014">
    <property type="component" value="Unassembled WGS sequence"/>
</dbReference>
<evidence type="ECO:0000256" key="1">
    <source>
        <dbReference type="SAM" id="SignalP"/>
    </source>
</evidence>
<keyword evidence="1" id="KW-0732">Signal</keyword>
<evidence type="ECO:0000313" key="2">
    <source>
        <dbReference type="EMBL" id="CBY09544.1"/>
    </source>
</evidence>
<dbReference type="InParanoid" id="E4XEE1"/>
<dbReference type="AlphaFoldDB" id="E4XEE1"/>
<proteinExistence type="predicted"/>
<protein>
    <submittedName>
        <fullName evidence="2">Uncharacterized protein</fullName>
    </submittedName>
</protein>
<dbReference type="EMBL" id="FN653041">
    <property type="protein sequence ID" value="CBY09544.1"/>
    <property type="molecule type" value="Genomic_DNA"/>
</dbReference>
<feature type="chain" id="PRO_5007653966" evidence="1">
    <location>
        <begin position="18"/>
        <end position="151"/>
    </location>
</feature>
<dbReference type="Proteomes" id="UP000001307">
    <property type="component" value="Unassembled WGS sequence"/>
</dbReference>
<keyword evidence="4" id="KW-1185">Reference proteome</keyword>